<keyword evidence="1" id="KW-0812">Transmembrane</keyword>
<gene>
    <name evidence="2" type="ORF">ACFSJH_00350</name>
</gene>
<reference evidence="3" key="1">
    <citation type="journal article" date="2019" name="Int. J. Syst. Evol. Microbiol.">
        <title>The Global Catalogue of Microorganisms (GCM) 10K type strain sequencing project: providing services to taxonomists for standard genome sequencing and annotation.</title>
        <authorList>
            <consortium name="The Broad Institute Genomics Platform"/>
            <consortium name="The Broad Institute Genome Sequencing Center for Infectious Disease"/>
            <person name="Wu L."/>
            <person name="Ma J."/>
        </authorList>
    </citation>
    <scope>NUCLEOTIDE SEQUENCE [LARGE SCALE GENOMIC DNA]</scope>
    <source>
        <strain evidence="3">GH52</strain>
    </source>
</reference>
<dbReference type="RefSeq" id="WP_377769180.1">
    <property type="nucleotide sequence ID" value="NZ_JBHUHO010000002.1"/>
</dbReference>
<dbReference type="EMBL" id="JBHUHO010000002">
    <property type="protein sequence ID" value="MFD2114205.1"/>
    <property type="molecule type" value="Genomic_DNA"/>
</dbReference>
<feature type="transmembrane region" description="Helical" evidence="1">
    <location>
        <begin position="117"/>
        <end position="138"/>
    </location>
</feature>
<feature type="transmembrane region" description="Helical" evidence="1">
    <location>
        <begin position="180"/>
        <end position="200"/>
    </location>
</feature>
<name>A0ABW4YER5_9BACL</name>
<dbReference type="Proteomes" id="UP001597362">
    <property type="component" value="Unassembled WGS sequence"/>
</dbReference>
<keyword evidence="1" id="KW-0472">Membrane</keyword>
<sequence>MPRENLVSLDVLPGMVFFVMTANLLFMLYGAEFARLEQINYQVEGIQTTPKYRSHLIAKLLFWLLLAFTLSLLFYLEVILYIHFTHNNIVFHQLLSSLNYIVLCWFLPMYLSIIIGYVYYSFIPSIYSYVGIILIWFLTMPYNSWLGFLPESIAGWLVIGDPNIQQIFGIYDMEIQKVNLGFYVQRLSAVLLIMSLFFLLKSNSKRLRNVMLIGVISSICIPLISPYVPYITEGKQYSSYSIKEQKLESFNYTINEYNFNITHGKSNHKLEYTVNLHINSESEYIRLALFDSFKVNSASWNHTFINFTQDNNELGLELPQLNGVLKLEVETDSFASVGPNFFELISTVPWYPMHPTEAVDPYHNAKKENYQIILENIQPSQIISNLVEEEGAWKGEAFGPTIFFGQYMEQDSIIVPSFKQEPAIQLNLESLDTVVSSIDQYLNVETDLPNRLFMMTTTQTFMLNPEEVFLYQDERIYHIEDVLQAIYLIRNKGNEDTKLFKEIYEKKLEDDALFDLYSRQYGKDFMYAIQQKYMNKDEHEKQLLLQKWYVETKGNLTPENVLEDL</sequence>
<protein>
    <recommendedName>
        <fullName evidence="4">ABC transporter permease</fullName>
    </recommendedName>
</protein>
<accession>A0ABW4YER5</accession>
<evidence type="ECO:0000256" key="1">
    <source>
        <dbReference type="SAM" id="Phobius"/>
    </source>
</evidence>
<organism evidence="2 3">
    <name type="scientific">Paenibacillus yanchengensis</name>
    <dbReference type="NCBI Taxonomy" id="2035833"/>
    <lineage>
        <taxon>Bacteria</taxon>
        <taxon>Bacillati</taxon>
        <taxon>Bacillota</taxon>
        <taxon>Bacilli</taxon>
        <taxon>Bacillales</taxon>
        <taxon>Paenibacillaceae</taxon>
        <taxon>Paenibacillus</taxon>
    </lineage>
</organism>
<evidence type="ECO:0000313" key="3">
    <source>
        <dbReference type="Proteomes" id="UP001597362"/>
    </source>
</evidence>
<evidence type="ECO:0008006" key="4">
    <source>
        <dbReference type="Google" id="ProtNLM"/>
    </source>
</evidence>
<keyword evidence="3" id="KW-1185">Reference proteome</keyword>
<comment type="caution">
    <text evidence="2">The sequence shown here is derived from an EMBL/GenBank/DDBJ whole genome shotgun (WGS) entry which is preliminary data.</text>
</comment>
<feature type="transmembrane region" description="Helical" evidence="1">
    <location>
        <begin position="90"/>
        <end position="110"/>
    </location>
</feature>
<keyword evidence="1" id="KW-1133">Transmembrane helix</keyword>
<proteinExistence type="predicted"/>
<feature type="transmembrane region" description="Helical" evidence="1">
    <location>
        <begin position="60"/>
        <end position="84"/>
    </location>
</feature>
<evidence type="ECO:0000313" key="2">
    <source>
        <dbReference type="EMBL" id="MFD2114205.1"/>
    </source>
</evidence>
<feature type="transmembrane region" description="Helical" evidence="1">
    <location>
        <begin position="12"/>
        <end position="31"/>
    </location>
</feature>
<feature type="transmembrane region" description="Helical" evidence="1">
    <location>
        <begin position="212"/>
        <end position="231"/>
    </location>
</feature>